<dbReference type="GO" id="GO:0005634">
    <property type="term" value="C:nucleus"/>
    <property type="evidence" value="ECO:0007669"/>
    <property type="project" value="UniProtKB-SubCell"/>
</dbReference>
<dbReference type="InterPro" id="IPR043502">
    <property type="entry name" value="DNA/RNA_pol_sf"/>
</dbReference>
<keyword evidence="11" id="KW-0229">DNA integration</keyword>
<keyword evidence="16" id="KW-0539">Nucleus</keyword>
<dbReference type="InterPro" id="IPR056924">
    <property type="entry name" value="SH3_Tf2-1"/>
</dbReference>
<dbReference type="InterPro" id="IPR036397">
    <property type="entry name" value="RNaseH_sf"/>
</dbReference>
<evidence type="ECO:0000256" key="15">
    <source>
        <dbReference type="ARBA" id="ARBA00023172"/>
    </source>
</evidence>
<evidence type="ECO:0000256" key="16">
    <source>
        <dbReference type="ARBA" id="ARBA00023242"/>
    </source>
</evidence>
<dbReference type="InterPro" id="IPR012337">
    <property type="entry name" value="RNaseH-like_sf"/>
</dbReference>
<evidence type="ECO:0000259" key="18">
    <source>
        <dbReference type="PROSITE" id="PS50994"/>
    </source>
</evidence>
<dbReference type="Gene3D" id="3.30.420.10">
    <property type="entry name" value="Ribonuclease H-like superfamily/Ribonuclease H"/>
    <property type="match status" value="1"/>
</dbReference>
<dbReference type="GO" id="GO:0006508">
    <property type="term" value="P:proteolysis"/>
    <property type="evidence" value="ECO:0007669"/>
    <property type="project" value="UniProtKB-KW"/>
</dbReference>
<evidence type="ECO:0000313" key="20">
    <source>
        <dbReference type="Proteomes" id="UP000789572"/>
    </source>
</evidence>
<dbReference type="GO" id="GO:0004519">
    <property type="term" value="F:endonuclease activity"/>
    <property type="evidence" value="ECO:0007669"/>
    <property type="project" value="UniProtKB-KW"/>
</dbReference>
<evidence type="ECO:0000256" key="4">
    <source>
        <dbReference type="ARBA" id="ARBA00022695"/>
    </source>
</evidence>
<dbReference type="FunFam" id="3.10.20.370:FF:000001">
    <property type="entry name" value="Retrovirus-related Pol polyprotein from transposon 17.6-like protein"/>
    <property type="match status" value="1"/>
</dbReference>
<evidence type="ECO:0000256" key="5">
    <source>
        <dbReference type="ARBA" id="ARBA00022722"/>
    </source>
</evidence>
<dbReference type="Pfam" id="PF17921">
    <property type="entry name" value="Integrase_H2C2"/>
    <property type="match status" value="1"/>
</dbReference>
<evidence type="ECO:0000313" key="19">
    <source>
        <dbReference type="EMBL" id="CAG8638636.1"/>
    </source>
</evidence>
<keyword evidence="15" id="KW-0233">DNA recombination</keyword>
<dbReference type="InterPro" id="IPR023780">
    <property type="entry name" value="Chromo_domain"/>
</dbReference>
<dbReference type="Pfam" id="PF17917">
    <property type="entry name" value="RT_RNaseH"/>
    <property type="match status" value="1"/>
</dbReference>
<dbReference type="PROSITE" id="PS00598">
    <property type="entry name" value="CHROMO_1"/>
    <property type="match status" value="1"/>
</dbReference>
<dbReference type="InterPro" id="IPR023779">
    <property type="entry name" value="Chromodomain_CS"/>
</dbReference>
<evidence type="ECO:0000256" key="13">
    <source>
        <dbReference type="ARBA" id="ARBA00022932"/>
    </source>
</evidence>
<keyword evidence="3" id="KW-0808">Transferase</keyword>
<keyword evidence="2" id="KW-0645">Protease</keyword>
<reference evidence="19" key="1">
    <citation type="submission" date="2021-06" db="EMBL/GenBank/DDBJ databases">
        <authorList>
            <person name="Kallberg Y."/>
            <person name="Tangrot J."/>
            <person name="Rosling A."/>
        </authorList>
    </citation>
    <scope>NUCLEOTIDE SEQUENCE</scope>
    <source>
        <strain evidence="19">IA702</strain>
    </source>
</reference>
<dbReference type="InterPro" id="IPR001584">
    <property type="entry name" value="Integrase_cat-core"/>
</dbReference>
<dbReference type="EMBL" id="CAJVPJ010003344">
    <property type="protein sequence ID" value="CAG8638636.1"/>
    <property type="molecule type" value="Genomic_DNA"/>
</dbReference>
<name>A0A9N9GW29_9GLOM</name>
<evidence type="ECO:0000256" key="11">
    <source>
        <dbReference type="ARBA" id="ARBA00022908"/>
    </source>
</evidence>
<keyword evidence="12" id="KW-0695">RNA-directed DNA polymerase</keyword>
<gene>
    <name evidence="19" type="ORF">POCULU_LOCUS9296</name>
</gene>
<comment type="subcellular location">
    <subcellularLocation>
        <location evidence="1">Nucleus</location>
    </subcellularLocation>
</comment>
<dbReference type="PANTHER" id="PTHR37984">
    <property type="entry name" value="PROTEIN CBG26694"/>
    <property type="match status" value="1"/>
</dbReference>
<keyword evidence="8" id="KW-0255">Endonuclease</keyword>
<evidence type="ECO:0000256" key="9">
    <source>
        <dbReference type="ARBA" id="ARBA00022801"/>
    </source>
</evidence>
<dbReference type="FunFam" id="3.30.420.10:FF:000032">
    <property type="entry name" value="Retrovirus-related Pol polyprotein from transposon 297-like Protein"/>
    <property type="match status" value="1"/>
</dbReference>
<evidence type="ECO:0000256" key="3">
    <source>
        <dbReference type="ARBA" id="ARBA00022679"/>
    </source>
</evidence>
<dbReference type="Pfam" id="PF00665">
    <property type="entry name" value="rve"/>
    <property type="match status" value="1"/>
</dbReference>
<keyword evidence="10" id="KW-0460">Magnesium</keyword>
<keyword evidence="4" id="KW-0548">Nucleotidyltransferase</keyword>
<keyword evidence="7" id="KW-0064">Aspartyl protease</keyword>
<dbReference type="Gene3D" id="1.10.340.70">
    <property type="match status" value="1"/>
</dbReference>
<comment type="caution">
    <text evidence="19">The sequence shown here is derived from an EMBL/GenBank/DDBJ whole genome shotgun (WGS) entry which is preliminary data.</text>
</comment>
<keyword evidence="5" id="KW-0540">Nuclease</keyword>
<dbReference type="AlphaFoldDB" id="A0A9N9GW29"/>
<sequence>MNELKKQLTDLLSKEFIKPFTLATDASDFAIGAVLTQDNGKGEQPVAYESRKLSAAEQNYPTHEKELLAIIHAIKLWRTYLEGQQFTVITDHASLEYIKTQSNLSKRQARWLDTLQSYNFQVRYRPGKTNMVADALSRQPHLNTMTTVTTTLMNDDTLMKAYRVDNYFRHILDALRNPDQANEKQKSRAKHFEIQQECLYLKGTQRMAIPSDKRIRTHILHEHHDTNIAGHLGIDKTTEAIMRNFYWPKMGKDIRRYVQTCDTCQRNKSSNQQQAGLLRPLEIPTNKWEEIAMDFIVQLPLTKQGHNAIVVFIDCLTKQAIFHPTHTSASAPTIAKIFFTTVFKNYGLPRIIISDRDSKFTSHFWQALFKHLGTKTAMSTAFHPQTDGQTERLNRTLEEMLRIYATYKQDQWDEYLPAAEFAYNNSKQASTGFTPFELDNGQHPHTPITLTKKNITNVPAANDFIEHWNTMMTIAKDNLREAQERQTKYANNNRRHLMFKTGDQVLLSMRNTNNPIDRNRPTKKLTPRFTGPYTIVKVISPVAYKLNLPETMKIHPVFHVSLLKPYQPSPDEFARPTPPPAIVESDTGQEEYEVEAILDKRVIRKKTQYLVKWVGYPLHDATWEPVRNLSNAPEIIKEFELTRT</sequence>
<dbReference type="GO" id="GO:0003964">
    <property type="term" value="F:RNA-directed DNA polymerase activity"/>
    <property type="evidence" value="ECO:0007669"/>
    <property type="project" value="UniProtKB-KW"/>
</dbReference>
<evidence type="ECO:0000259" key="17">
    <source>
        <dbReference type="PROSITE" id="PS50013"/>
    </source>
</evidence>
<dbReference type="Proteomes" id="UP000789572">
    <property type="component" value="Unassembled WGS sequence"/>
</dbReference>
<feature type="domain" description="Integrase catalytic" evidence="18">
    <location>
        <begin position="280"/>
        <end position="443"/>
    </location>
</feature>
<evidence type="ECO:0000256" key="6">
    <source>
        <dbReference type="ARBA" id="ARBA00022723"/>
    </source>
</evidence>
<evidence type="ECO:0000256" key="2">
    <source>
        <dbReference type="ARBA" id="ARBA00022670"/>
    </source>
</evidence>
<dbReference type="GO" id="GO:0006310">
    <property type="term" value="P:DNA recombination"/>
    <property type="evidence" value="ECO:0007669"/>
    <property type="project" value="UniProtKB-KW"/>
</dbReference>
<accession>A0A9N9GW29</accession>
<feature type="domain" description="Chromo" evidence="17">
    <location>
        <begin position="592"/>
        <end position="644"/>
    </location>
</feature>
<evidence type="ECO:0000256" key="14">
    <source>
        <dbReference type="ARBA" id="ARBA00023125"/>
    </source>
</evidence>
<dbReference type="PROSITE" id="PS50994">
    <property type="entry name" value="INTEGRASE"/>
    <property type="match status" value="1"/>
</dbReference>
<proteinExistence type="predicted"/>
<keyword evidence="13" id="KW-0239">DNA-directed DNA polymerase</keyword>
<dbReference type="GO" id="GO:0004190">
    <property type="term" value="F:aspartic-type endopeptidase activity"/>
    <property type="evidence" value="ECO:0007669"/>
    <property type="project" value="UniProtKB-KW"/>
</dbReference>
<dbReference type="GO" id="GO:0003887">
    <property type="term" value="F:DNA-directed DNA polymerase activity"/>
    <property type="evidence" value="ECO:0007669"/>
    <property type="project" value="UniProtKB-KW"/>
</dbReference>
<feature type="non-terminal residue" evidence="19">
    <location>
        <position position="644"/>
    </location>
</feature>
<evidence type="ECO:0000256" key="10">
    <source>
        <dbReference type="ARBA" id="ARBA00022842"/>
    </source>
</evidence>
<dbReference type="GO" id="GO:0046872">
    <property type="term" value="F:metal ion binding"/>
    <property type="evidence" value="ECO:0007669"/>
    <property type="project" value="UniProtKB-KW"/>
</dbReference>
<keyword evidence="9" id="KW-0378">Hydrolase</keyword>
<dbReference type="CDD" id="cd09274">
    <property type="entry name" value="RNase_HI_RT_Ty3"/>
    <property type="match status" value="1"/>
</dbReference>
<protein>
    <submittedName>
        <fullName evidence="19">1222_t:CDS:1</fullName>
    </submittedName>
</protein>
<dbReference type="Gene3D" id="3.10.20.370">
    <property type="match status" value="1"/>
</dbReference>
<keyword evidence="14" id="KW-0238">DNA-binding</keyword>
<dbReference type="PROSITE" id="PS50013">
    <property type="entry name" value="CHROMO_2"/>
    <property type="match status" value="1"/>
</dbReference>
<dbReference type="OrthoDB" id="2447315at2759"/>
<dbReference type="SMART" id="SM00298">
    <property type="entry name" value="CHROMO"/>
    <property type="match status" value="1"/>
</dbReference>
<dbReference type="GO" id="GO:0003677">
    <property type="term" value="F:DNA binding"/>
    <property type="evidence" value="ECO:0007669"/>
    <property type="project" value="UniProtKB-KW"/>
</dbReference>
<dbReference type="Gene3D" id="2.40.50.40">
    <property type="match status" value="1"/>
</dbReference>
<evidence type="ECO:0000256" key="12">
    <source>
        <dbReference type="ARBA" id="ARBA00022918"/>
    </source>
</evidence>
<dbReference type="FunFam" id="1.10.340.70:FF:000001">
    <property type="entry name" value="Retrovirus-related Pol polyprotein from transposon gypsy-like Protein"/>
    <property type="match status" value="1"/>
</dbReference>
<dbReference type="Pfam" id="PF24626">
    <property type="entry name" value="SH3_Tf2-1"/>
    <property type="match status" value="1"/>
</dbReference>
<keyword evidence="6" id="KW-0479">Metal-binding</keyword>
<dbReference type="Pfam" id="PF00385">
    <property type="entry name" value="Chromo"/>
    <property type="match status" value="1"/>
</dbReference>
<dbReference type="PANTHER" id="PTHR37984:SF5">
    <property type="entry name" value="PROTEIN NYNRIN-LIKE"/>
    <property type="match status" value="1"/>
</dbReference>
<evidence type="ECO:0000256" key="8">
    <source>
        <dbReference type="ARBA" id="ARBA00022759"/>
    </source>
</evidence>
<organism evidence="19 20">
    <name type="scientific">Paraglomus occultum</name>
    <dbReference type="NCBI Taxonomy" id="144539"/>
    <lineage>
        <taxon>Eukaryota</taxon>
        <taxon>Fungi</taxon>
        <taxon>Fungi incertae sedis</taxon>
        <taxon>Mucoromycota</taxon>
        <taxon>Glomeromycotina</taxon>
        <taxon>Glomeromycetes</taxon>
        <taxon>Paraglomerales</taxon>
        <taxon>Paraglomeraceae</taxon>
        <taxon>Paraglomus</taxon>
    </lineage>
</organism>
<dbReference type="SUPFAM" id="SSF56672">
    <property type="entry name" value="DNA/RNA polymerases"/>
    <property type="match status" value="1"/>
</dbReference>
<evidence type="ECO:0000256" key="1">
    <source>
        <dbReference type="ARBA" id="ARBA00004123"/>
    </source>
</evidence>
<dbReference type="GO" id="GO:0015074">
    <property type="term" value="P:DNA integration"/>
    <property type="evidence" value="ECO:0007669"/>
    <property type="project" value="UniProtKB-KW"/>
</dbReference>
<dbReference type="InterPro" id="IPR000953">
    <property type="entry name" value="Chromo/chromo_shadow_dom"/>
</dbReference>
<dbReference type="InterPro" id="IPR041588">
    <property type="entry name" value="Integrase_H2C2"/>
</dbReference>
<dbReference type="InterPro" id="IPR016197">
    <property type="entry name" value="Chromo-like_dom_sf"/>
</dbReference>
<dbReference type="InterPro" id="IPR050951">
    <property type="entry name" value="Retrovirus_Pol_polyprotein"/>
</dbReference>
<keyword evidence="20" id="KW-1185">Reference proteome</keyword>
<dbReference type="SUPFAM" id="SSF53098">
    <property type="entry name" value="Ribonuclease H-like"/>
    <property type="match status" value="1"/>
</dbReference>
<dbReference type="InterPro" id="IPR041373">
    <property type="entry name" value="RT_RNaseH"/>
</dbReference>
<evidence type="ECO:0000256" key="7">
    <source>
        <dbReference type="ARBA" id="ARBA00022750"/>
    </source>
</evidence>
<dbReference type="SUPFAM" id="SSF54160">
    <property type="entry name" value="Chromo domain-like"/>
    <property type="match status" value="1"/>
</dbReference>
<dbReference type="CDD" id="cd00024">
    <property type="entry name" value="CD_CSD"/>
    <property type="match status" value="1"/>
</dbReference>